<evidence type="ECO:0000313" key="1">
    <source>
        <dbReference type="EMBL" id="CDW44665.1"/>
    </source>
</evidence>
<sequence length="59" mass="6683">SITIVFVQKRKGKAWGRKKHADQLCCSQELNAHSNNWGSSKILIKDFHALFISSTILKV</sequence>
<protein>
    <submittedName>
        <fullName evidence="1">Uncharacterized protein</fullName>
    </submittedName>
</protein>
<proteinExistence type="predicted"/>
<feature type="non-terminal residue" evidence="1">
    <location>
        <position position="1"/>
    </location>
</feature>
<organism evidence="1">
    <name type="scientific">Lepeophtheirus salmonis</name>
    <name type="common">Salmon louse</name>
    <name type="synonym">Caligus salmonis</name>
    <dbReference type="NCBI Taxonomy" id="72036"/>
    <lineage>
        <taxon>Eukaryota</taxon>
        <taxon>Metazoa</taxon>
        <taxon>Ecdysozoa</taxon>
        <taxon>Arthropoda</taxon>
        <taxon>Crustacea</taxon>
        <taxon>Multicrustacea</taxon>
        <taxon>Hexanauplia</taxon>
        <taxon>Copepoda</taxon>
        <taxon>Siphonostomatoida</taxon>
        <taxon>Caligidae</taxon>
        <taxon>Lepeophtheirus</taxon>
    </lineage>
</organism>
<dbReference type="AlphaFoldDB" id="A0A0K2V2W9"/>
<dbReference type="EMBL" id="HACA01027304">
    <property type="protein sequence ID" value="CDW44665.1"/>
    <property type="molecule type" value="Transcribed_RNA"/>
</dbReference>
<accession>A0A0K2V2W9</accession>
<name>A0A0K2V2W9_LEPSM</name>
<reference evidence="1" key="1">
    <citation type="submission" date="2014-05" db="EMBL/GenBank/DDBJ databases">
        <authorList>
            <person name="Chronopoulou M."/>
        </authorList>
    </citation>
    <scope>NUCLEOTIDE SEQUENCE</scope>
    <source>
        <tissue evidence="1">Whole organism</tissue>
    </source>
</reference>